<organism evidence="1 2">
    <name type="scientific">Eretmocerus hayati</name>
    <dbReference type="NCBI Taxonomy" id="131215"/>
    <lineage>
        <taxon>Eukaryota</taxon>
        <taxon>Metazoa</taxon>
        <taxon>Ecdysozoa</taxon>
        <taxon>Arthropoda</taxon>
        <taxon>Hexapoda</taxon>
        <taxon>Insecta</taxon>
        <taxon>Pterygota</taxon>
        <taxon>Neoptera</taxon>
        <taxon>Endopterygota</taxon>
        <taxon>Hymenoptera</taxon>
        <taxon>Apocrita</taxon>
        <taxon>Proctotrupomorpha</taxon>
        <taxon>Chalcidoidea</taxon>
        <taxon>Aphelinidae</taxon>
        <taxon>Aphelininae</taxon>
        <taxon>Eretmocerus</taxon>
    </lineage>
</organism>
<dbReference type="EMBL" id="CM056742">
    <property type="protein sequence ID" value="KAJ8676281.1"/>
    <property type="molecule type" value="Genomic_DNA"/>
</dbReference>
<name>A0ACC2NYP8_9HYME</name>
<reference evidence="1" key="1">
    <citation type="submission" date="2023-04" db="EMBL/GenBank/DDBJ databases">
        <title>A chromosome-level genome assembly of the parasitoid wasp Eretmocerus hayati.</title>
        <authorList>
            <person name="Zhong Y."/>
            <person name="Liu S."/>
            <person name="Liu Y."/>
        </authorList>
    </citation>
    <scope>NUCLEOTIDE SEQUENCE</scope>
    <source>
        <strain evidence="1">ZJU_SS_LIU_2023</strain>
    </source>
</reference>
<accession>A0ACC2NYP8</accession>
<proteinExistence type="predicted"/>
<evidence type="ECO:0000313" key="2">
    <source>
        <dbReference type="Proteomes" id="UP001239111"/>
    </source>
</evidence>
<sequence length="107" mass="11965">MSDKNESLPKDEKYINLKVADKNSHQAVQFKIKMSVSLNKLMKGYCDRMGLDIRQLRFLTPEGIRITDRHTAASLELVDGDIIEVYSGMDGGNTYMGLPISSTLILA</sequence>
<comment type="caution">
    <text evidence="1">The sequence shown here is derived from an EMBL/GenBank/DDBJ whole genome shotgun (WGS) entry which is preliminary data.</text>
</comment>
<gene>
    <name evidence="1" type="ORF">QAD02_012068</name>
</gene>
<protein>
    <submittedName>
        <fullName evidence="1">Uncharacterized protein</fullName>
    </submittedName>
</protein>
<dbReference type="Proteomes" id="UP001239111">
    <property type="component" value="Chromosome 2"/>
</dbReference>
<keyword evidence="2" id="KW-1185">Reference proteome</keyword>
<evidence type="ECO:0000313" key="1">
    <source>
        <dbReference type="EMBL" id="KAJ8676281.1"/>
    </source>
</evidence>